<evidence type="ECO:0000256" key="4">
    <source>
        <dbReference type="ARBA" id="ARBA00013682"/>
    </source>
</evidence>
<evidence type="ECO:0000256" key="8">
    <source>
        <dbReference type="PIRNR" id="PIRNR004553"/>
    </source>
</evidence>
<evidence type="ECO:0000256" key="1">
    <source>
        <dbReference type="ARBA" id="ARBA00002649"/>
    </source>
</evidence>
<dbReference type="GO" id="GO:0003676">
    <property type="term" value="F:nucleic acid binding"/>
    <property type="evidence" value="ECO:0007669"/>
    <property type="project" value="InterPro"/>
</dbReference>
<gene>
    <name evidence="9" type="primary">rsmD</name>
    <name evidence="9" type="ORF">HBF25_10010</name>
</gene>
<evidence type="ECO:0000256" key="6">
    <source>
        <dbReference type="ARBA" id="ARBA00022679"/>
    </source>
</evidence>
<comment type="similarity">
    <text evidence="2 8">Belongs to the methyltransferase superfamily. RsmD family.</text>
</comment>
<proteinExistence type="inferred from homology"/>
<dbReference type="SUPFAM" id="SSF53335">
    <property type="entry name" value="S-adenosyl-L-methionine-dependent methyltransferases"/>
    <property type="match status" value="1"/>
</dbReference>
<dbReference type="Proteomes" id="UP000490980">
    <property type="component" value="Unassembled WGS sequence"/>
</dbReference>
<dbReference type="Pfam" id="PF03602">
    <property type="entry name" value="Cons_hypoth95"/>
    <property type="match status" value="1"/>
</dbReference>
<dbReference type="AlphaFoldDB" id="A0A7X5UA52"/>
<dbReference type="PANTHER" id="PTHR43542">
    <property type="entry name" value="METHYLTRANSFERASE"/>
    <property type="match status" value="1"/>
</dbReference>
<evidence type="ECO:0000313" key="10">
    <source>
        <dbReference type="Proteomes" id="UP000490980"/>
    </source>
</evidence>
<comment type="function">
    <text evidence="1 8">Specifically methylates the guanine in position 966 of 16S rRNA in the assembled 30S particle.</text>
</comment>
<dbReference type="EC" id="2.1.1.171" evidence="3 8"/>
<dbReference type="RefSeq" id="WP_166947906.1">
    <property type="nucleotide sequence ID" value="NZ_CP077072.1"/>
</dbReference>
<evidence type="ECO:0000256" key="7">
    <source>
        <dbReference type="ARBA" id="ARBA00048326"/>
    </source>
</evidence>
<reference evidence="9 10" key="1">
    <citation type="submission" date="2020-03" db="EMBL/GenBank/DDBJ databases">
        <authorList>
            <person name="Lai Q."/>
        </authorList>
    </citation>
    <scope>NUCLEOTIDE SEQUENCE [LARGE SCALE GENOMIC DNA]</scope>
    <source>
        <strain evidence="9 10">CCUG 25036</strain>
    </source>
</reference>
<accession>A0A7X5UA52</accession>
<evidence type="ECO:0000256" key="2">
    <source>
        <dbReference type="ARBA" id="ARBA00005269"/>
    </source>
</evidence>
<dbReference type="CDD" id="cd02440">
    <property type="entry name" value="AdoMet_MTases"/>
    <property type="match status" value="1"/>
</dbReference>
<evidence type="ECO:0000313" key="9">
    <source>
        <dbReference type="EMBL" id="NII06718.1"/>
    </source>
</evidence>
<protein>
    <recommendedName>
        <fullName evidence="4 8">Ribosomal RNA small subunit methyltransferase D</fullName>
        <ecNumber evidence="3 8">2.1.1.171</ecNumber>
    </recommendedName>
</protein>
<dbReference type="InterPro" id="IPR004398">
    <property type="entry name" value="RNA_MeTrfase_RsmD"/>
</dbReference>
<dbReference type="NCBIfam" id="TIGR00095">
    <property type="entry name" value="16S rRNA (guanine(966)-N(2))-methyltransferase RsmD"/>
    <property type="match status" value="1"/>
</dbReference>
<comment type="caution">
    <text evidence="9">The sequence shown here is derived from an EMBL/GenBank/DDBJ whole genome shotgun (WGS) entry which is preliminary data.</text>
</comment>
<keyword evidence="8" id="KW-0949">S-adenosyl-L-methionine</keyword>
<dbReference type="Gene3D" id="3.40.50.150">
    <property type="entry name" value="Vaccinia Virus protein VP39"/>
    <property type="match status" value="1"/>
</dbReference>
<dbReference type="InterPro" id="IPR029063">
    <property type="entry name" value="SAM-dependent_MTases_sf"/>
</dbReference>
<comment type="catalytic activity">
    <reaction evidence="7 8">
        <text>guanosine(966) in 16S rRNA + S-adenosyl-L-methionine = N(2)-methylguanosine(966) in 16S rRNA + S-adenosyl-L-homocysteine + H(+)</text>
        <dbReference type="Rhea" id="RHEA:23548"/>
        <dbReference type="Rhea" id="RHEA-COMP:10211"/>
        <dbReference type="Rhea" id="RHEA-COMP:10212"/>
        <dbReference type="ChEBI" id="CHEBI:15378"/>
        <dbReference type="ChEBI" id="CHEBI:57856"/>
        <dbReference type="ChEBI" id="CHEBI:59789"/>
        <dbReference type="ChEBI" id="CHEBI:74269"/>
        <dbReference type="ChEBI" id="CHEBI:74481"/>
        <dbReference type="EC" id="2.1.1.171"/>
    </reaction>
</comment>
<keyword evidence="5 8" id="KW-0489">Methyltransferase</keyword>
<keyword evidence="6 8" id="KW-0808">Transferase</keyword>
<evidence type="ECO:0000256" key="3">
    <source>
        <dbReference type="ARBA" id="ARBA00012141"/>
    </source>
</evidence>
<dbReference type="PROSITE" id="PS00092">
    <property type="entry name" value="N6_MTASE"/>
    <property type="match status" value="1"/>
</dbReference>
<dbReference type="PIRSF" id="PIRSF004553">
    <property type="entry name" value="CHP00095"/>
    <property type="match status" value="1"/>
</dbReference>
<keyword evidence="10" id="KW-1185">Reference proteome</keyword>
<dbReference type="GO" id="GO:0052913">
    <property type="term" value="F:16S rRNA (guanine(966)-N(2))-methyltransferase activity"/>
    <property type="evidence" value="ECO:0007669"/>
    <property type="project" value="UniProtKB-EC"/>
</dbReference>
<keyword evidence="8" id="KW-0698">rRNA processing</keyword>
<dbReference type="EMBL" id="JAARLZ010000004">
    <property type="protein sequence ID" value="NII06718.1"/>
    <property type="molecule type" value="Genomic_DNA"/>
</dbReference>
<sequence length="189" mass="20538">MNGSGRIRVIGGNLRNSRLEVPDLPGLRPTSDRVRETLFNWLQPVISGARCLDLYAGTGALGIEALSRGAGMVTFVEREPKLVAALKANLARLKAEARVVADDAARWLKAGGKPFDVVFMDPPFADDAWAEAALRLEEAGWLAADAWIYVESPRGASFDLPANWLPHRQGQAGEVAYALYRRTPADPLS</sequence>
<name>A0A7X5UA52_9GAMM</name>
<organism evidence="9 10">
    <name type="scientific">Luteibacter anthropi</name>
    <dbReference type="NCBI Taxonomy" id="564369"/>
    <lineage>
        <taxon>Bacteria</taxon>
        <taxon>Pseudomonadati</taxon>
        <taxon>Pseudomonadota</taxon>
        <taxon>Gammaproteobacteria</taxon>
        <taxon>Lysobacterales</taxon>
        <taxon>Rhodanobacteraceae</taxon>
        <taxon>Luteibacter</taxon>
    </lineage>
</organism>
<dbReference type="PANTHER" id="PTHR43542:SF1">
    <property type="entry name" value="METHYLTRANSFERASE"/>
    <property type="match status" value="1"/>
</dbReference>
<dbReference type="InterPro" id="IPR002052">
    <property type="entry name" value="DNA_methylase_N6_adenine_CS"/>
</dbReference>
<evidence type="ECO:0000256" key="5">
    <source>
        <dbReference type="ARBA" id="ARBA00022603"/>
    </source>
</evidence>